<dbReference type="FunFam" id="3.30.200.210:FF:000002">
    <property type="entry name" value="NADH-ubiquinone oxidoreductase 75 kDa subunit"/>
    <property type="match status" value="1"/>
</dbReference>
<evidence type="ECO:0000256" key="3">
    <source>
        <dbReference type="ARBA" id="ARBA00022485"/>
    </source>
</evidence>
<comment type="catalytic activity">
    <reaction evidence="9 10">
        <text>a quinone + NADH + 5 H(+)(in) = a quinol + NAD(+) + 4 H(+)(out)</text>
        <dbReference type="Rhea" id="RHEA:57888"/>
        <dbReference type="ChEBI" id="CHEBI:15378"/>
        <dbReference type="ChEBI" id="CHEBI:24646"/>
        <dbReference type="ChEBI" id="CHEBI:57540"/>
        <dbReference type="ChEBI" id="CHEBI:57945"/>
        <dbReference type="ChEBI" id="CHEBI:132124"/>
    </reaction>
</comment>
<organism evidence="14 15">
    <name type="scientific">Parvularcula bermudensis (strain ATCC BAA-594 / HTCC2503 / KCTC 12087)</name>
    <dbReference type="NCBI Taxonomy" id="314260"/>
    <lineage>
        <taxon>Bacteria</taxon>
        <taxon>Pseudomonadati</taxon>
        <taxon>Pseudomonadota</taxon>
        <taxon>Alphaproteobacteria</taxon>
        <taxon>Parvularculales</taxon>
        <taxon>Parvularculaceae</taxon>
        <taxon>Parvularcula</taxon>
    </lineage>
</organism>
<dbReference type="SMART" id="SM00929">
    <property type="entry name" value="NADH-G_4Fe-4S_3"/>
    <property type="match status" value="1"/>
</dbReference>
<comment type="cofactor">
    <cofactor evidence="10">
        <name>[2Fe-2S] cluster</name>
        <dbReference type="ChEBI" id="CHEBI:190135"/>
    </cofactor>
    <text evidence="10">Binds 1 [2Fe-2S] cluster per subunit.</text>
</comment>
<keyword evidence="7 10" id="KW-0411">Iron-sulfur</keyword>
<dbReference type="InterPro" id="IPR050123">
    <property type="entry name" value="Prok_molybdopt-oxidoreductase"/>
</dbReference>
<dbReference type="GO" id="GO:0046872">
    <property type="term" value="F:metal ion binding"/>
    <property type="evidence" value="ECO:0007669"/>
    <property type="project" value="UniProtKB-UniRule"/>
</dbReference>
<dbReference type="InterPro" id="IPR019574">
    <property type="entry name" value="NADH_UbQ_OxRdtase_Gsu_4Fe4S-bd"/>
</dbReference>
<dbReference type="PANTHER" id="PTHR43105:SF13">
    <property type="entry name" value="NADH-UBIQUINONE OXIDOREDUCTASE 75 KDA SUBUNIT, MITOCHONDRIAL"/>
    <property type="match status" value="1"/>
</dbReference>
<dbReference type="EMBL" id="CP002156">
    <property type="protein sequence ID" value="ADM08447.1"/>
    <property type="molecule type" value="Genomic_DNA"/>
</dbReference>
<feature type="domain" description="2Fe-2S ferredoxin-type" evidence="11">
    <location>
        <begin position="3"/>
        <end position="88"/>
    </location>
</feature>
<evidence type="ECO:0000256" key="10">
    <source>
        <dbReference type="RuleBase" id="RU003525"/>
    </source>
</evidence>
<accession>E0TBV4</accession>
<dbReference type="Pfam" id="PF00384">
    <property type="entry name" value="Molybdopterin"/>
    <property type="match status" value="1"/>
</dbReference>
<keyword evidence="10" id="KW-0001">2Fe-2S</keyword>
<evidence type="ECO:0000256" key="1">
    <source>
        <dbReference type="ARBA" id="ARBA00001966"/>
    </source>
</evidence>
<dbReference type="EC" id="7.1.1.-" evidence="10"/>
<proteinExistence type="inferred from homology"/>
<dbReference type="GO" id="GO:0016651">
    <property type="term" value="F:oxidoreductase activity, acting on NAD(P)H"/>
    <property type="evidence" value="ECO:0007669"/>
    <property type="project" value="InterPro"/>
</dbReference>
<dbReference type="FunFam" id="3.30.70.20:FF:000002">
    <property type="entry name" value="NADH-ubiquinone oxidoreductase 75 kDa subunit"/>
    <property type="match status" value="1"/>
</dbReference>
<dbReference type="SUPFAM" id="SSF54292">
    <property type="entry name" value="2Fe-2S ferredoxin-like"/>
    <property type="match status" value="1"/>
</dbReference>
<keyword evidence="10" id="KW-0874">Quinone</keyword>
<dbReference type="PROSITE" id="PS51839">
    <property type="entry name" value="4FE4S_HC3"/>
    <property type="match status" value="1"/>
</dbReference>
<dbReference type="CDD" id="cd02773">
    <property type="entry name" value="MopB_Res-Cmplx1_Nad11"/>
    <property type="match status" value="1"/>
</dbReference>
<gene>
    <name evidence="14" type="ordered locus">PB2503_01842</name>
</gene>
<keyword evidence="3 10" id="KW-0004">4Fe-4S</keyword>
<dbReference type="OrthoDB" id="9803192at2"/>
<evidence type="ECO:0000259" key="13">
    <source>
        <dbReference type="PROSITE" id="PS51839"/>
    </source>
</evidence>
<evidence type="ECO:0000313" key="15">
    <source>
        <dbReference type="Proteomes" id="UP000001302"/>
    </source>
</evidence>
<dbReference type="PROSITE" id="PS51085">
    <property type="entry name" value="2FE2S_FER_2"/>
    <property type="match status" value="1"/>
</dbReference>
<dbReference type="KEGG" id="pbr:PB2503_01842"/>
<evidence type="ECO:0000256" key="8">
    <source>
        <dbReference type="ARBA" id="ARBA00023027"/>
    </source>
</evidence>
<dbReference type="Pfam" id="PF10588">
    <property type="entry name" value="NADH-G_4Fe-4S_3"/>
    <property type="match status" value="1"/>
</dbReference>
<dbReference type="eggNOG" id="COG1034">
    <property type="taxonomic scope" value="Bacteria"/>
</dbReference>
<keyword evidence="6 10" id="KW-0408">Iron</keyword>
<keyword evidence="15" id="KW-1185">Reference proteome</keyword>
<dbReference type="PROSITE" id="PS51669">
    <property type="entry name" value="4FE4S_MOW_BIS_MGD"/>
    <property type="match status" value="1"/>
</dbReference>
<evidence type="ECO:0000256" key="2">
    <source>
        <dbReference type="ARBA" id="ARBA00005404"/>
    </source>
</evidence>
<evidence type="ECO:0000313" key="14">
    <source>
        <dbReference type="EMBL" id="ADM08447.1"/>
    </source>
</evidence>
<dbReference type="PANTHER" id="PTHR43105">
    <property type="entry name" value="RESPIRATORY NITRATE REDUCTASE"/>
    <property type="match status" value="1"/>
</dbReference>
<keyword evidence="5 10" id="KW-1278">Translocase</keyword>
<dbReference type="SUPFAM" id="SSF54862">
    <property type="entry name" value="4Fe-4S ferredoxins"/>
    <property type="match status" value="1"/>
</dbReference>
<evidence type="ECO:0000256" key="7">
    <source>
        <dbReference type="ARBA" id="ARBA00023014"/>
    </source>
</evidence>
<dbReference type="PROSITE" id="PS00643">
    <property type="entry name" value="COMPLEX1_75K_3"/>
    <property type="match status" value="1"/>
</dbReference>
<dbReference type="InterPro" id="IPR001041">
    <property type="entry name" value="2Fe-2S_ferredoxin-type"/>
</dbReference>
<dbReference type="InterPro" id="IPR036010">
    <property type="entry name" value="2Fe-2S_ferredoxin-like_sf"/>
</dbReference>
<dbReference type="GO" id="GO:0042773">
    <property type="term" value="P:ATP synthesis coupled electron transport"/>
    <property type="evidence" value="ECO:0007669"/>
    <property type="project" value="InterPro"/>
</dbReference>
<feature type="domain" description="4Fe-4S Mo/W bis-MGD-type" evidence="12">
    <location>
        <begin position="227"/>
        <end position="283"/>
    </location>
</feature>
<dbReference type="RefSeq" id="WP_013299421.1">
    <property type="nucleotide sequence ID" value="NC_014414.1"/>
</dbReference>
<dbReference type="Gene3D" id="3.30.200.210">
    <property type="match status" value="1"/>
</dbReference>
<dbReference type="GO" id="GO:0051537">
    <property type="term" value="F:2 iron, 2 sulfur cluster binding"/>
    <property type="evidence" value="ECO:0007669"/>
    <property type="project" value="UniProtKB-UniRule"/>
</dbReference>
<dbReference type="PROSITE" id="PS00642">
    <property type="entry name" value="COMPLEX1_75K_2"/>
    <property type="match status" value="1"/>
</dbReference>
<dbReference type="InterPro" id="IPR006656">
    <property type="entry name" value="Mopterin_OxRdtase"/>
</dbReference>
<comment type="similarity">
    <text evidence="2 10">Belongs to the complex I 75 kDa subunit family.</text>
</comment>
<reference evidence="15" key="1">
    <citation type="submission" date="2010-08" db="EMBL/GenBank/DDBJ databases">
        <title>Genome sequence of Parvularcula bermudensis HTCC2503.</title>
        <authorList>
            <person name="Kang D.-M."/>
            <person name="Oh H.-M."/>
            <person name="Cho J.-C."/>
        </authorList>
    </citation>
    <scope>NUCLEOTIDE SEQUENCE [LARGE SCALE GENOMIC DNA]</scope>
    <source>
        <strain evidence="15">ATCC BAA-594 / HTCC2503 / KCTC 12087</strain>
    </source>
</reference>
<evidence type="ECO:0000259" key="11">
    <source>
        <dbReference type="PROSITE" id="PS51085"/>
    </source>
</evidence>
<evidence type="ECO:0000256" key="4">
    <source>
        <dbReference type="ARBA" id="ARBA00022723"/>
    </source>
</evidence>
<dbReference type="GO" id="GO:0016020">
    <property type="term" value="C:membrane"/>
    <property type="evidence" value="ECO:0007669"/>
    <property type="project" value="InterPro"/>
</dbReference>
<dbReference type="STRING" id="314260.PB2503_01842"/>
<protein>
    <recommendedName>
        <fullName evidence="10">NADH-quinone oxidoreductase</fullName>
        <ecNumber evidence="10">7.1.1.-</ecNumber>
    </recommendedName>
</protein>
<dbReference type="Proteomes" id="UP000001302">
    <property type="component" value="Chromosome"/>
</dbReference>
<dbReference type="InterPro" id="IPR015405">
    <property type="entry name" value="NDUFS1-like_C"/>
</dbReference>
<evidence type="ECO:0000259" key="12">
    <source>
        <dbReference type="PROSITE" id="PS51669"/>
    </source>
</evidence>
<dbReference type="GO" id="GO:0048038">
    <property type="term" value="F:quinone binding"/>
    <property type="evidence" value="ECO:0007669"/>
    <property type="project" value="UniProtKB-UniRule"/>
</dbReference>
<dbReference type="PROSITE" id="PS00641">
    <property type="entry name" value="COMPLEX1_75K_1"/>
    <property type="match status" value="1"/>
</dbReference>
<keyword evidence="8 10" id="KW-0520">NAD</keyword>
<dbReference type="FunFam" id="3.10.20.740:FF:000001">
    <property type="entry name" value="NADH-quinone oxidoreductase subunit G"/>
    <property type="match status" value="1"/>
</dbReference>
<comment type="cofactor">
    <cofactor evidence="1 10">
        <name>[4Fe-4S] cluster</name>
        <dbReference type="ChEBI" id="CHEBI:49883"/>
    </cofactor>
</comment>
<sequence length="705" mass="76181">MADTRTIKVNGEEIDVDPNLTLLQACELAGEEIPRFCYHERLSVAGNCRMCLIEVKGGPPKPVASCAQNVRDLRPGPEGAPPELFTNTPMVKKAREGVMEFLLINHPLDCPICDQGGECDLQDQAIAYGAGESRFLENKRAVEEKHMGPLIKTVMTRCIQCTRCVRFATEVAGVNDLGLVNRGENAEITPYLEKAVDTELSGNLIDICPVGALTSKPYAFTARPWELIKTETVDVMDALGSAIRVDARGREVLRILPRIHNGINEEWIGDKSRFIWDGLRKRRLDRPYVRKDGKLQPVSWPEAFDAIAAKVKAVPSEKIAAIAGDLVPVEALKALKDLTDKWGTPHRDCRQEGSMLGVLPNGERAPRGSYIFGASIAAIDEADMILLVGTNPRIEAPVLNARIRKRYLQDLSVEIGVIGPKVDLSYETRHLGHDPSVIGDIEPAFLDRLSKAKKPMIIAGAGAFVRGGAGTMNSLLTLAAQIGALGAEQGDWNGLNVLHSAAARVGGLDIGFLPGEGGKGFSDIISGAESGDIDVVYNLGADEFDTDLLKNAFVIYQGHHGDAGARVADVILPGAAYTEESGTFVNTEGRVQLTNQAYHPFGEAKANWAILRALSQVLGQTLPYDDLFAVRQAMIEDNEVFGAIGTVSPVAALDQTLYQGAADGDAAFVPPFTSYWLTNPIARASETMRECHQTFVAPQGLLAAE</sequence>
<dbReference type="Gene3D" id="3.30.70.20">
    <property type="match status" value="1"/>
</dbReference>
<dbReference type="SUPFAM" id="SSF53706">
    <property type="entry name" value="Formate dehydrogenase/DMSO reductase, domains 1-3"/>
    <property type="match status" value="1"/>
</dbReference>
<feature type="domain" description="4Fe-4S His(Cys)3-ligated-type" evidence="13">
    <location>
        <begin position="90"/>
        <end position="129"/>
    </location>
</feature>
<dbReference type="Pfam" id="PF22151">
    <property type="entry name" value="Fer4_NDSU1"/>
    <property type="match status" value="1"/>
</dbReference>
<reference evidence="14 15" key="2">
    <citation type="journal article" date="2011" name="J. Bacteriol.">
        <title>Complete genome sequence of strain HTCC2503T of Parvularcula bermudensis, the type species of the order "Parvularculales" in the class Alphaproteobacteria.</title>
        <authorList>
            <person name="Oh H.M."/>
            <person name="Kang I."/>
            <person name="Vergin K.L."/>
            <person name="Kang D."/>
            <person name="Rhee K.H."/>
            <person name="Giovannoni S.J."/>
            <person name="Cho J.C."/>
        </authorList>
    </citation>
    <scope>NUCLEOTIDE SEQUENCE [LARGE SCALE GENOMIC DNA]</scope>
    <source>
        <strain evidence="15">ATCC BAA-594 / HTCC2503 / KCTC 12087</strain>
    </source>
</reference>
<dbReference type="HOGENOM" id="CLU_000422_11_6_5"/>
<name>E0TBV4_PARBH</name>
<dbReference type="GO" id="GO:0051539">
    <property type="term" value="F:4 iron, 4 sulfur cluster binding"/>
    <property type="evidence" value="ECO:0007669"/>
    <property type="project" value="UniProtKB-KW"/>
</dbReference>
<dbReference type="NCBIfam" id="TIGR01973">
    <property type="entry name" value="NuoG"/>
    <property type="match status" value="1"/>
</dbReference>
<comment type="function">
    <text evidence="10">NDH-1 shuttles electrons from NADH, via FMN and iron-sulfur (Fe-S) centers, to quinones in the respiratory chain. Couples the redox reaction to proton translocation (for every two electrons transferred, four hydrogen ions are translocated across the cytoplasmic membrane), and thus conserves the redox energy in a proton gradient.</text>
</comment>
<evidence type="ECO:0000256" key="5">
    <source>
        <dbReference type="ARBA" id="ARBA00022967"/>
    </source>
</evidence>
<evidence type="ECO:0000256" key="6">
    <source>
        <dbReference type="ARBA" id="ARBA00023004"/>
    </source>
</evidence>
<dbReference type="AlphaFoldDB" id="E0TBV4"/>
<dbReference type="Pfam" id="PF13510">
    <property type="entry name" value="Fer2_4"/>
    <property type="match status" value="1"/>
</dbReference>
<dbReference type="Pfam" id="PF22117">
    <property type="entry name" value="Fer4_Nqo3"/>
    <property type="match status" value="1"/>
</dbReference>
<dbReference type="Gene3D" id="3.10.20.740">
    <property type="match status" value="1"/>
</dbReference>
<dbReference type="Pfam" id="PF09326">
    <property type="entry name" value="NADH_dhqG_C"/>
    <property type="match status" value="1"/>
</dbReference>
<evidence type="ECO:0000256" key="9">
    <source>
        <dbReference type="ARBA" id="ARBA00047712"/>
    </source>
</evidence>
<dbReference type="InterPro" id="IPR000283">
    <property type="entry name" value="NADH_UbQ_OxRdtase_75kDa_su_CS"/>
</dbReference>
<keyword evidence="4 10" id="KW-0479">Metal-binding</keyword>
<dbReference type="GO" id="GO:0008137">
    <property type="term" value="F:NADH dehydrogenase (ubiquinone) activity"/>
    <property type="evidence" value="ECO:0007669"/>
    <property type="project" value="UniProtKB-UniRule"/>
</dbReference>
<dbReference type="Gene3D" id="3.40.50.740">
    <property type="match status" value="1"/>
</dbReference>
<dbReference type="CDD" id="cd00207">
    <property type="entry name" value="fer2"/>
    <property type="match status" value="1"/>
</dbReference>
<dbReference type="InterPro" id="IPR010228">
    <property type="entry name" value="NADH_UbQ_OxRdtase_Gsu"/>
</dbReference>
<dbReference type="InterPro" id="IPR006963">
    <property type="entry name" value="Mopterin_OxRdtase_4Fe-4S_dom"/>
</dbReference>
<dbReference type="InterPro" id="IPR054351">
    <property type="entry name" value="NADH_UbQ_OxRdtase_ferredoxin"/>
</dbReference>